<dbReference type="InterPro" id="IPR036116">
    <property type="entry name" value="FN3_sf"/>
</dbReference>
<dbReference type="GO" id="GO:0005886">
    <property type="term" value="C:plasma membrane"/>
    <property type="evidence" value="ECO:0007669"/>
    <property type="project" value="TreeGrafter"/>
</dbReference>
<dbReference type="InterPro" id="IPR000719">
    <property type="entry name" value="Prot_kinase_dom"/>
</dbReference>
<dbReference type="Gene3D" id="3.30.200.20">
    <property type="entry name" value="Phosphorylase Kinase, domain 1"/>
    <property type="match status" value="1"/>
</dbReference>
<evidence type="ECO:0000259" key="11">
    <source>
        <dbReference type="PROSITE" id="PS50853"/>
    </source>
</evidence>
<keyword evidence="7" id="KW-0067">ATP-binding</keyword>
<comment type="catalytic activity">
    <reaction evidence="6">
        <text>L-tyrosyl-[protein] + ATP = O-phospho-L-tyrosyl-[protein] + ADP + H(+)</text>
        <dbReference type="Rhea" id="RHEA:10596"/>
        <dbReference type="Rhea" id="RHEA-COMP:10136"/>
        <dbReference type="Rhea" id="RHEA-COMP:20101"/>
        <dbReference type="ChEBI" id="CHEBI:15378"/>
        <dbReference type="ChEBI" id="CHEBI:30616"/>
        <dbReference type="ChEBI" id="CHEBI:46858"/>
        <dbReference type="ChEBI" id="CHEBI:61978"/>
        <dbReference type="ChEBI" id="CHEBI:456216"/>
        <dbReference type="EC" id="2.7.10.1"/>
    </reaction>
</comment>
<dbReference type="AlphaFoldDB" id="A0AAD9QZL0"/>
<sequence>MAQKIHTESNALAFLPTPHPPHLLLSSYFSFTLRWNEYSQTKYNASPIMYVLEVTRHQNTSDPAVILPHLKKYHMTRNTTFTIPQQFVTKTNFSFRLAVVTSTGTSNFSLPSPLYHTNSSCERGRHMIQYSNGTFPCPIFNVRINFTATEVLFDRPRISTSISWDYPHDIHTNLQGQTVELKVTVTLSNLFPYSREQPCRENGIKYENYYITPQHPETNFTFTFPSDQMYFGCPYDIELSTDADRHDKFKTTTTFYVPRYFTTPVGDSEFVDVHILESNVSVNMTTANVTWKNAAWLINIPEFYKITVIECPPSGRCSSYFQHNKRESFVANKMTTSHYSVFDNFTKGKDYHVTISPFDKNGCNLYPIEDQTFKAVILHTTPFNNVTPSSNVPYTSGHSETVAAAVNDGLSSATVAAITASIVLLLMAALASLFFFYRLRRRPRSLHRNPSGIYCLEEHMNDGTRNFCLNYQQNDGFQQEVNLPLNSEGGLELNPAYIEQRIQDAVKTGEADEFEFGYHRLEFKQIIGRGAFGKVFLAEAYGIGGNEPTSLVAVKVLNDKVDEEEIEDFKMEINFMKTLGRHENVVTMLGCCTLYPPLCLIVEYVPYGDLLKYLRNLRNTFEMQNRKLQGEASEEFDQGAKRTSTEPEITSAESGIDPTGHSRRSLENSIRDAKGNAGKFFEHGELAQLKRTSSGSLLLGQSPEHSDVSPTMPHSETQQVHCVKRVTTATDSITREINSKLHAKSQPHTSPPDQLVFDNALDSDDLQSFALQIANGMAYLAGKGIVHRDLAARNILVGDDKVLKISDFGLSRKGIYVKRSTGRIPLRWLSIEATRERIYSTASDVWAFGIVLWEICTLGGFPYPTINDRDLLEFLLDGSRMEKPENCTEEM</sequence>
<dbReference type="CDD" id="cd00192">
    <property type="entry name" value="PTKc"/>
    <property type="match status" value="1"/>
</dbReference>
<feature type="transmembrane region" description="Helical" evidence="9">
    <location>
        <begin position="415"/>
        <end position="437"/>
    </location>
</feature>
<protein>
    <recommendedName>
        <fullName evidence="2">receptor protein-tyrosine kinase</fullName>
        <ecNumber evidence="2">2.7.10.1</ecNumber>
    </recommendedName>
</protein>
<feature type="region of interest" description="Disordered" evidence="8">
    <location>
        <begin position="628"/>
        <end position="664"/>
    </location>
</feature>
<dbReference type="SUPFAM" id="SSF56112">
    <property type="entry name" value="Protein kinase-like (PK-like)"/>
    <property type="match status" value="1"/>
</dbReference>
<keyword evidence="9" id="KW-0472">Membrane</keyword>
<dbReference type="SUPFAM" id="SSF49265">
    <property type="entry name" value="Fibronectin type III"/>
    <property type="match status" value="1"/>
</dbReference>
<comment type="subcellular location">
    <subcellularLocation>
        <location evidence="1">Membrane</location>
        <topology evidence="1">Single-pass membrane protein</topology>
    </subcellularLocation>
</comment>
<organism evidence="12 13">
    <name type="scientific">Acropora cervicornis</name>
    <name type="common">Staghorn coral</name>
    <dbReference type="NCBI Taxonomy" id="6130"/>
    <lineage>
        <taxon>Eukaryota</taxon>
        <taxon>Metazoa</taxon>
        <taxon>Cnidaria</taxon>
        <taxon>Anthozoa</taxon>
        <taxon>Hexacorallia</taxon>
        <taxon>Scleractinia</taxon>
        <taxon>Astrocoeniina</taxon>
        <taxon>Acroporidae</taxon>
        <taxon>Acropora</taxon>
    </lineage>
</organism>
<keyword evidence="13" id="KW-1185">Reference proteome</keyword>
<dbReference type="EMBL" id="JARQWQ010000008">
    <property type="protein sequence ID" value="KAK2570252.1"/>
    <property type="molecule type" value="Genomic_DNA"/>
</dbReference>
<keyword evidence="9" id="KW-1133">Transmembrane helix</keyword>
<dbReference type="InterPro" id="IPR003961">
    <property type="entry name" value="FN3_dom"/>
</dbReference>
<dbReference type="PANTHER" id="PTHR24416:SF594">
    <property type="entry name" value="PROTEIN KINASE DOMAIN-CONTAINING PROTEIN"/>
    <property type="match status" value="1"/>
</dbReference>
<evidence type="ECO:0000259" key="10">
    <source>
        <dbReference type="PROSITE" id="PS50011"/>
    </source>
</evidence>
<dbReference type="InterPro" id="IPR020635">
    <property type="entry name" value="Tyr_kinase_cat_dom"/>
</dbReference>
<feature type="compositionally biased region" description="Polar residues" evidence="8">
    <location>
        <begin position="708"/>
        <end position="720"/>
    </location>
</feature>
<accession>A0AAD9QZL0</accession>
<evidence type="ECO:0000313" key="12">
    <source>
        <dbReference type="EMBL" id="KAK2570252.1"/>
    </source>
</evidence>
<feature type="region of interest" description="Disordered" evidence="8">
    <location>
        <begin position="701"/>
        <end position="720"/>
    </location>
</feature>
<feature type="domain" description="Protein kinase" evidence="10">
    <location>
        <begin position="521"/>
        <end position="891"/>
    </location>
</feature>
<dbReference type="PROSITE" id="PS50011">
    <property type="entry name" value="PROTEIN_KINASE_DOM"/>
    <property type="match status" value="1"/>
</dbReference>
<dbReference type="GO" id="GO:0007169">
    <property type="term" value="P:cell surface receptor protein tyrosine kinase signaling pathway"/>
    <property type="evidence" value="ECO:0007669"/>
    <property type="project" value="TreeGrafter"/>
</dbReference>
<dbReference type="PROSITE" id="PS00107">
    <property type="entry name" value="PROTEIN_KINASE_ATP"/>
    <property type="match status" value="1"/>
</dbReference>
<evidence type="ECO:0000256" key="6">
    <source>
        <dbReference type="ARBA" id="ARBA00051243"/>
    </source>
</evidence>
<evidence type="ECO:0000256" key="8">
    <source>
        <dbReference type="SAM" id="MobiDB-lite"/>
    </source>
</evidence>
<feature type="domain" description="Fibronectin type-III" evidence="11">
    <location>
        <begin position="17"/>
        <end position="120"/>
    </location>
</feature>
<evidence type="ECO:0000256" key="3">
    <source>
        <dbReference type="ARBA" id="ARBA00022679"/>
    </source>
</evidence>
<name>A0AAD9QZL0_ACRCE</name>
<keyword evidence="12" id="KW-0675">Receptor</keyword>
<proteinExistence type="predicted"/>
<dbReference type="InterPro" id="IPR008266">
    <property type="entry name" value="Tyr_kinase_AS"/>
</dbReference>
<keyword evidence="3" id="KW-0808">Transferase</keyword>
<feature type="binding site" evidence="7">
    <location>
        <position position="555"/>
    </location>
    <ligand>
        <name>ATP</name>
        <dbReference type="ChEBI" id="CHEBI:30616"/>
    </ligand>
</feature>
<evidence type="ECO:0000256" key="2">
    <source>
        <dbReference type="ARBA" id="ARBA00011902"/>
    </source>
</evidence>
<evidence type="ECO:0000313" key="13">
    <source>
        <dbReference type="Proteomes" id="UP001249851"/>
    </source>
</evidence>
<dbReference type="SMART" id="SM00219">
    <property type="entry name" value="TyrKc"/>
    <property type="match status" value="1"/>
</dbReference>
<evidence type="ECO:0000256" key="4">
    <source>
        <dbReference type="ARBA" id="ARBA00022737"/>
    </source>
</evidence>
<dbReference type="PROSITE" id="PS50853">
    <property type="entry name" value="FN3"/>
    <property type="match status" value="1"/>
</dbReference>
<keyword evidence="9" id="KW-0812">Transmembrane</keyword>
<keyword evidence="5 12" id="KW-0418">Kinase</keyword>
<dbReference type="EC" id="2.7.10.1" evidence="2"/>
<dbReference type="InterPro" id="IPR011009">
    <property type="entry name" value="Kinase-like_dom_sf"/>
</dbReference>
<gene>
    <name evidence="12" type="ORF">P5673_005032</name>
</gene>
<dbReference type="InterPro" id="IPR050122">
    <property type="entry name" value="RTK"/>
</dbReference>
<dbReference type="GO" id="GO:0004714">
    <property type="term" value="F:transmembrane receptor protein tyrosine kinase activity"/>
    <property type="evidence" value="ECO:0007669"/>
    <property type="project" value="UniProtKB-EC"/>
</dbReference>
<dbReference type="PROSITE" id="PS00109">
    <property type="entry name" value="PROTEIN_KINASE_TYR"/>
    <property type="match status" value="1"/>
</dbReference>
<dbReference type="Proteomes" id="UP001249851">
    <property type="component" value="Unassembled WGS sequence"/>
</dbReference>
<dbReference type="InterPro" id="IPR017441">
    <property type="entry name" value="Protein_kinase_ATP_BS"/>
</dbReference>
<evidence type="ECO:0000256" key="1">
    <source>
        <dbReference type="ARBA" id="ARBA00004167"/>
    </source>
</evidence>
<dbReference type="Pfam" id="PF07714">
    <property type="entry name" value="PK_Tyr_Ser-Thr"/>
    <property type="match status" value="1"/>
</dbReference>
<reference evidence="12" key="2">
    <citation type="journal article" date="2023" name="Science">
        <title>Genomic signatures of disease resistance in endangered staghorn corals.</title>
        <authorList>
            <person name="Vollmer S.V."/>
            <person name="Selwyn J.D."/>
            <person name="Despard B.A."/>
            <person name="Roesel C.L."/>
        </authorList>
    </citation>
    <scope>NUCLEOTIDE SEQUENCE</scope>
    <source>
        <strain evidence="12">K2</strain>
    </source>
</reference>
<dbReference type="GO" id="GO:0043235">
    <property type="term" value="C:receptor complex"/>
    <property type="evidence" value="ECO:0007669"/>
    <property type="project" value="TreeGrafter"/>
</dbReference>
<dbReference type="InterPro" id="IPR001245">
    <property type="entry name" value="Ser-Thr/Tyr_kinase_cat_dom"/>
</dbReference>
<evidence type="ECO:0000256" key="5">
    <source>
        <dbReference type="ARBA" id="ARBA00022777"/>
    </source>
</evidence>
<dbReference type="GO" id="GO:0005524">
    <property type="term" value="F:ATP binding"/>
    <property type="evidence" value="ECO:0007669"/>
    <property type="project" value="UniProtKB-UniRule"/>
</dbReference>
<comment type="caution">
    <text evidence="12">The sequence shown here is derived from an EMBL/GenBank/DDBJ whole genome shotgun (WGS) entry which is preliminary data.</text>
</comment>
<keyword evidence="4" id="KW-0677">Repeat</keyword>
<keyword evidence="7" id="KW-0547">Nucleotide-binding</keyword>
<dbReference type="Gene3D" id="1.10.510.10">
    <property type="entry name" value="Transferase(Phosphotransferase) domain 1"/>
    <property type="match status" value="1"/>
</dbReference>
<reference evidence="12" key="1">
    <citation type="journal article" date="2023" name="G3 (Bethesda)">
        <title>Whole genome assembly and annotation of the endangered Caribbean coral Acropora cervicornis.</title>
        <authorList>
            <person name="Selwyn J.D."/>
            <person name="Vollmer S.V."/>
        </authorList>
    </citation>
    <scope>NUCLEOTIDE SEQUENCE</scope>
    <source>
        <strain evidence="12">K2</strain>
    </source>
</reference>
<evidence type="ECO:0000256" key="9">
    <source>
        <dbReference type="SAM" id="Phobius"/>
    </source>
</evidence>
<evidence type="ECO:0000256" key="7">
    <source>
        <dbReference type="PROSITE-ProRule" id="PRU10141"/>
    </source>
</evidence>
<dbReference type="PANTHER" id="PTHR24416">
    <property type="entry name" value="TYROSINE-PROTEIN KINASE RECEPTOR"/>
    <property type="match status" value="1"/>
</dbReference>